<keyword evidence="3" id="KW-1185">Reference proteome</keyword>
<feature type="compositionally biased region" description="Acidic residues" evidence="1">
    <location>
        <begin position="59"/>
        <end position="68"/>
    </location>
</feature>
<dbReference type="EMBL" id="ML976061">
    <property type="protein sequence ID" value="KAF1940533.1"/>
    <property type="molecule type" value="Genomic_DNA"/>
</dbReference>
<dbReference type="AlphaFoldDB" id="A0A6A5SK57"/>
<organism evidence="2 3">
    <name type="scientific">Clathrospora elynae</name>
    <dbReference type="NCBI Taxonomy" id="706981"/>
    <lineage>
        <taxon>Eukaryota</taxon>
        <taxon>Fungi</taxon>
        <taxon>Dikarya</taxon>
        <taxon>Ascomycota</taxon>
        <taxon>Pezizomycotina</taxon>
        <taxon>Dothideomycetes</taxon>
        <taxon>Pleosporomycetidae</taxon>
        <taxon>Pleosporales</taxon>
        <taxon>Diademaceae</taxon>
        <taxon>Clathrospora</taxon>
    </lineage>
</organism>
<accession>A0A6A5SK57</accession>
<evidence type="ECO:0000313" key="2">
    <source>
        <dbReference type="EMBL" id="KAF1940533.1"/>
    </source>
</evidence>
<feature type="compositionally biased region" description="Pro residues" evidence="1">
    <location>
        <begin position="9"/>
        <end position="32"/>
    </location>
</feature>
<evidence type="ECO:0000256" key="1">
    <source>
        <dbReference type="SAM" id="MobiDB-lite"/>
    </source>
</evidence>
<gene>
    <name evidence="2" type="ORF">EJ02DRAFT_227679</name>
</gene>
<proteinExistence type="predicted"/>
<protein>
    <submittedName>
        <fullName evidence="2">Uncharacterized protein</fullName>
    </submittedName>
</protein>
<name>A0A6A5SK57_9PLEO</name>
<sequence>MYLQQQQAQPPPPQAGPLPQAPPQSGPAPAPTITPSSKYPATPPKCKCERSQKHPLPPAEEDEEDSAEYDPPPSPRPTGRCTIKQRESFSGLRPVDRKPFSSLPIKQYQGNLENPVYFSDSTDTSRGGFAGSWRRQIKTKQERAMFAIYKKEWDIRVFERERDAQARQRQLEINPWLAEEAKERERRMLEDLYKRADDLHEFAVNYHEHLDRTLEPESRLVRLNGQWKLEKKAAKKAREVVVEQARCEVVDLTQEEDGYHKIVDFTRKEDEE</sequence>
<evidence type="ECO:0000313" key="3">
    <source>
        <dbReference type="Proteomes" id="UP000800038"/>
    </source>
</evidence>
<feature type="region of interest" description="Disordered" evidence="1">
    <location>
        <begin position="1"/>
        <end position="107"/>
    </location>
</feature>
<dbReference type="Proteomes" id="UP000800038">
    <property type="component" value="Unassembled WGS sequence"/>
</dbReference>
<reference evidence="2" key="1">
    <citation type="journal article" date="2020" name="Stud. Mycol.">
        <title>101 Dothideomycetes genomes: a test case for predicting lifestyles and emergence of pathogens.</title>
        <authorList>
            <person name="Haridas S."/>
            <person name="Albert R."/>
            <person name="Binder M."/>
            <person name="Bloem J."/>
            <person name="Labutti K."/>
            <person name="Salamov A."/>
            <person name="Andreopoulos B."/>
            <person name="Baker S."/>
            <person name="Barry K."/>
            <person name="Bills G."/>
            <person name="Bluhm B."/>
            <person name="Cannon C."/>
            <person name="Castanera R."/>
            <person name="Culley D."/>
            <person name="Daum C."/>
            <person name="Ezra D."/>
            <person name="Gonzalez J."/>
            <person name="Henrissat B."/>
            <person name="Kuo A."/>
            <person name="Liang C."/>
            <person name="Lipzen A."/>
            <person name="Lutzoni F."/>
            <person name="Magnuson J."/>
            <person name="Mondo S."/>
            <person name="Nolan M."/>
            <person name="Ohm R."/>
            <person name="Pangilinan J."/>
            <person name="Park H.-J."/>
            <person name="Ramirez L."/>
            <person name="Alfaro M."/>
            <person name="Sun H."/>
            <person name="Tritt A."/>
            <person name="Yoshinaga Y."/>
            <person name="Zwiers L.-H."/>
            <person name="Turgeon B."/>
            <person name="Goodwin S."/>
            <person name="Spatafora J."/>
            <person name="Crous P."/>
            <person name="Grigoriev I."/>
        </authorList>
    </citation>
    <scope>NUCLEOTIDE SEQUENCE</scope>
    <source>
        <strain evidence="2">CBS 161.51</strain>
    </source>
</reference>